<name>A0A1Y0CGS4_9MYCO</name>
<evidence type="ECO:0000313" key="1">
    <source>
        <dbReference type="EMBL" id="ART74254.1"/>
    </source>
</evidence>
<dbReference type="AlphaFoldDB" id="A0A1Y0CGS4"/>
<sequence>MQGTAVQQGTGLERIGLTGSALDTFCVDVGASPDYVLDLFNRLIITIAAWKGGVGKTELAKELAWLLDGVLVDLDWDAGGATRAWGYRYETRTNAPLLDALERGRCPRPLSGRGMRADLIPSHPDFAVNQPSGPDMAAALEKWSAELKRPLIIDTHPGGVPSTVGAASAAHVVVVPVNLETRALAATEQMTNELQGGYPLLLVPNRVEAAPEPEVSRLEKISTTYGIEVGPPVHSHAFLKRRKLSGAVCAPGRSGQIPASSARFVAEVKDVARTVLTHAVRNAMAQDQQDEEALL</sequence>
<dbReference type="SUPFAM" id="SSF52540">
    <property type="entry name" value="P-loop containing nucleoside triphosphate hydrolases"/>
    <property type="match status" value="1"/>
</dbReference>
<geneLocation type="plasmid" evidence="1 2">
    <name>unnamed1</name>
</geneLocation>
<dbReference type="InterPro" id="IPR050678">
    <property type="entry name" value="DNA_Partitioning_ATPase"/>
</dbReference>
<keyword evidence="1" id="KW-0614">Plasmid</keyword>
<accession>A0A1Y0CGS4</accession>
<evidence type="ECO:0000313" key="2">
    <source>
        <dbReference type="Proteomes" id="UP000195331"/>
    </source>
</evidence>
<reference evidence="1 2" key="1">
    <citation type="submission" date="2017-04" db="EMBL/GenBank/DDBJ databases">
        <title>Whole Genome Sequence of 1,4-Dioxane Degrading Bacterium Mycobacterium dioxanotrophicus PH-06.</title>
        <authorList>
            <person name="He Y."/>
        </authorList>
    </citation>
    <scope>NUCLEOTIDE SEQUENCE [LARGE SCALE GENOMIC DNA]</scope>
    <source>
        <strain evidence="1 2">PH-06</strain>
        <plasmid evidence="1 2">unnamed1</plasmid>
    </source>
</reference>
<dbReference type="OrthoDB" id="3665754at2"/>
<dbReference type="KEGG" id="mdx:BTO20_37020"/>
<dbReference type="EMBL" id="CP020810">
    <property type="protein sequence ID" value="ART74254.1"/>
    <property type="molecule type" value="Genomic_DNA"/>
</dbReference>
<dbReference type="PANTHER" id="PTHR13696:SF99">
    <property type="entry name" value="COBYRINIC ACID AC-DIAMIDE SYNTHASE"/>
    <property type="match status" value="1"/>
</dbReference>
<dbReference type="InterPro" id="IPR027417">
    <property type="entry name" value="P-loop_NTPase"/>
</dbReference>
<gene>
    <name evidence="1" type="ORF">BTO20_37020</name>
</gene>
<dbReference type="PANTHER" id="PTHR13696">
    <property type="entry name" value="P-LOOP CONTAINING NUCLEOSIDE TRIPHOSPHATE HYDROLASE"/>
    <property type="match status" value="1"/>
</dbReference>
<protein>
    <submittedName>
        <fullName evidence="1">Peptidyl-arginine deiminase</fullName>
    </submittedName>
</protein>
<keyword evidence="2" id="KW-1185">Reference proteome</keyword>
<organism evidence="1 2">
    <name type="scientific">Mycobacterium dioxanotrophicus</name>
    <dbReference type="NCBI Taxonomy" id="482462"/>
    <lineage>
        <taxon>Bacteria</taxon>
        <taxon>Bacillati</taxon>
        <taxon>Actinomycetota</taxon>
        <taxon>Actinomycetes</taxon>
        <taxon>Mycobacteriales</taxon>
        <taxon>Mycobacteriaceae</taxon>
        <taxon>Mycobacterium</taxon>
    </lineage>
</organism>
<dbReference type="Gene3D" id="3.40.50.300">
    <property type="entry name" value="P-loop containing nucleotide triphosphate hydrolases"/>
    <property type="match status" value="1"/>
</dbReference>
<dbReference type="Proteomes" id="UP000195331">
    <property type="component" value="Plasmid unnamed1"/>
</dbReference>
<proteinExistence type="predicted"/>